<evidence type="ECO:0000313" key="6">
    <source>
        <dbReference type="EMBL" id="CAI9718048.1"/>
    </source>
</evidence>
<dbReference type="InterPro" id="IPR001791">
    <property type="entry name" value="Laminin_G"/>
</dbReference>
<dbReference type="Gene3D" id="2.60.120.200">
    <property type="match status" value="1"/>
</dbReference>
<dbReference type="PROSITE" id="PS50912">
    <property type="entry name" value="EAR"/>
    <property type="match status" value="6"/>
</dbReference>
<dbReference type="InterPro" id="IPR005492">
    <property type="entry name" value="EPTP"/>
</dbReference>
<feature type="signal peptide" evidence="4">
    <location>
        <begin position="1"/>
        <end position="20"/>
    </location>
</feature>
<feature type="domain" description="Thrombospondin-like N-terminal" evidence="5">
    <location>
        <begin position="30"/>
        <end position="236"/>
    </location>
</feature>
<name>A0AA36AM53_OCTVU</name>
<evidence type="ECO:0000313" key="7">
    <source>
        <dbReference type="Proteomes" id="UP001162480"/>
    </source>
</evidence>
<dbReference type="PANTHER" id="PTHR15261:SF4">
    <property type="entry name" value="THROMBOSPONDIN-TYPE LAMININ G DOMAIN AND EAR REPEAT-CONTAINING PROTEIN"/>
    <property type="match status" value="1"/>
</dbReference>
<dbReference type="GO" id="GO:0032420">
    <property type="term" value="C:stereocilium"/>
    <property type="evidence" value="ECO:0007669"/>
    <property type="project" value="UniProtKB-SubCell"/>
</dbReference>
<organism evidence="6 7">
    <name type="scientific">Octopus vulgaris</name>
    <name type="common">Common octopus</name>
    <dbReference type="NCBI Taxonomy" id="6645"/>
    <lineage>
        <taxon>Eukaryota</taxon>
        <taxon>Metazoa</taxon>
        <taxon>Spiralia</taxon>
        <taxon>Lophotrochozoa</taxon>
        <taxon>Mollusca</taxon>
        <taxon>Cephalopoda</taxon>
        <taxon>Coleoidea</taxon>
        <taxon>Octopodiformes</taxon>
        <taxon>Octopoda</taxon>
        <taxon>Incirrata</taxon>
        <taxon>Octopodidae</taxon>
        <taxon>Octopus</taxon>
    </lineage>
</organism>
<dbReference type="InterPro" id="IPR048287">
    <property type="entry name" value="TSPN-like_N"/>
</dbReference>
<proteinExistence type="predicted"/>
<evidence type="ECO:0000256" key="2">
    <source>
        <dbReference type="ARBA" id="ARBA00022729"/>
    </source>
</evidence>
<dbReference type="EMBL" id="OX597815">
    <property type="protein sequence ID" value="CAI9718048.1"/>
    <property type="molecule type" value="Genomic_DNA"/>
</dbReference>
<dbReference type="InterPro" id="IPR013320">
    <property type="entry name" value="ConA-like_dom_sf"/>
</dbReference>
<dbReference type="Pfam" id="PF02210">
    <property type="entry name" value="Laminin_G_2"/>
    <property type="match status" value="1"/>
</dbReference>
<protein>
    <recommendedName>
        <fullName evidence="5">Thrombospondin-like N-terminal domain-containing protein</fullName>
    </recommendedName>
</protein>
<reference evidence="6" key="1">
    <citation type="submission" date="2023-08" db="EMBL/GenBank/DDBJ databases">
        <authorList>
            <person name="Alioto T."/>
            <person name="Alioto T."/>
            <person name="Gomez Garrido J."/>
        </authorList>
    </citation>
    <scope>NUCLEOTIDE SEQUENCE</scope>
</reference>
<keyword evidence="3" id="KW-0677">Repeat</keyword>
<evidence type="ECO:0000256" key="1">
    <source>
        <dbReference type="ARBA" id="ARBA00004645"/>
    </source>
</evidence>
<dbReference type="InterPro" id="IPR009039">
    <property type="entry name" value="EAR"/>
</dbReference>
<evidence type="ECO:0000256" key="3">
    <source>
        <dbReference type="ARBA" id="ARBA00022737"/>
    </source>
</evidence>
<dbReference type="GO" id="GO:0007165">
    <property type="term" value="P:signal transduction"/>
    <property type="evidence" value="ECO:0007669"/>
    <property type="project" value="TreeGrafter"/>
</dbReference>
<accession>A0AA36AM53</accession>
<gene>
    <name evidence="6" type="ORF">OCTVUL_1B006497</name>
</gene>
<keyword evidence="2 4" id="KW-0732">Signal</keyword>
<evidence type="ECO:0000259" key="5">
    <source>
        <dbReference type="SMART" id="SM00210"/>
    </source>
</evidence>
<dbReference type="SMART" id="SM00210">
    <property type="entry name" value="TSPN"/>
    <property type="match status" value="1"/>
</dbReference>
<dbReference type="PANTHER" id="PTHR15261">
    <property type="entry name" value="THROMBOSPONDIN-TYPE LAMININ G DOMAIN AND EAR REPEAT-CONTAINING"/>
    <property type="match status" value="1"/>
</dbReference>
<dbReference type="SUPFAM" id="SSF49899">
    <property type="entry name" value="Concanavalin A-like lectins/glucanases"/>
    <property type="match status" value="1"/>
</dbReference>
<dbReference type="Proteomes" id="UP001162480">
    <property type="component" value="Chromosome 2"/>
</dbReference>
<evidence type="ECO:0000256" key="4">
    <source>
        <dbReference type="SAM" id="SignalP"/>
    </source>
</evidence>
<feature type="chain" id="PRO_5041290680" description="Thrombospondin-like N-terminal domain-containing protein" evidence="4">
    <location>
        <begin position="21"/>
        <end position="721"/>
    </location>
</feature>
<keyword evidence="7" id="KW-1185">Reference proteome</keyword>
<dbReference type="Pfam" id="PF03736">
    <property type="entry name" value="EPTP"/>
    <property type="match status" value="6"/>
</dbReference>
<comment type="subcellular location">
    <subcellularLocation>
        <location evidence="1">Cell projection</location>
        <location evidence="1">Stereocilium</location>
    </subcellularLocation>
</comment>
<sequence length="721" mass="82682">MTKELWCFLFIAFRCNATFAFPGLCTDLHPVNLLALAIDASKNISSGIRRIFDVESQVGAFVMTHIENPPSFSANQIFTKCPYFPEEFSFFFTFKYEPDGNIRIGSNGGGSASWDIHDKDDKRVQCIFSLRNNKTGANLISLEIANHFVMFTYNRTRKKFFDVKLMHSQWHSAGVSVSQNNTHLVLDCIDQQKRRIKRTFPALMKITDAVFHLGECSKKTTPFQGLLKELLFLPGTDASSLACPQNRITAGSDNTLVSSGIWNKPQRLEDGSCTWKDMGNVAYDLQKNLLKVCVNGIWKDTPKTRSCRLDYFEWYQDIKVDGGAVDVEVFTIPGEGLFAAFASNSQSNNKQNKHNRSQKPKLVADHSGSSAVYKWSNDKLILYQKLPTDAAHSFKSFKMDNQFFLAVANYGASMNGSATSSTIFRWSAKRKKFRIFQILRTWTATDIEYFNIRGKKFIAVANYAKGNSLHTTSVIYRWNRKLRKFEKYQLLKTIGARDITAFSVQDYQFLIISHAFDGRSTLLHSVVYIWHNDKFVKFNSMETMGAVDWEYFTINDDHYLVVANSYNFGPQNFKKINTYNTKSTVYKLNIQKKAFEKFQSIPTYSAIDWEFFSIGDQKYLVVTNAQNSNDPHEHYSVIYRWQGVDQFVPIHRMKVLPSADIEDRTDIENEFCRLIKSQGIVSGLVTSILGLVLNRFILERTSLLVPDLILVLMVYKRRTEL</sequence>
<dbReference type="AlphaFoldDB" id="A0AA36AM53"/>